<dbReference type="VEuPathDB" id="FungiDB:CIHG_08064"/>
<organism evidence="1 2">
    <name type="scientific">Coccidioides immitis H538.4</name>
    <dbReference type="NCBI Taxonomy" id="396776"/>
    <lineage>
        <taxon>Eukaryota</taxon>
        <taxon>Fungi</taxon>
        <taxon>Dikarya</taxon>
        <taxon>Ascomycota</taxon>
        <taxon>Pezizomycotina</taxon>
        <taxon>Eurotiomycetes</taxon>
        <taxon>Eurotiomycetidae</taxon>
        <taxon>Onygenales</taxon>
        <taxon>Onygenaceae</taxon>
        <taxon>Coccidioides</taxon>
    </lineage>
</organism>
<evidence type="ECO:0000313" key="2">
    <source>
        <dbReference type="Proteomes" id="UP000054563"/>
    </source>
</evidence>
<evidence type="ECO:0000313" key="1">
    <source>
        <dbReference type="EMBL" id="KMU90254.1"/>
    </source>
</evidence>
<name>A0A0J8S1K7_COCIT</name>
<dbReference type="AlphaFoldDB" id="A0A0J8S1K7"/>
<protein>
    <submittedName>
        <fullName evidence="1">Uncharacterized protein</fullName>
    </submittedName>
</protein>
<proteinExistence type="predicted"/>
<dbReference type="Proteomes" id="UP000054563">
    <property type="component" value="Unassembled WGS sequence"/>
</dbReference>
<gene>
    <name evidence="1" type="ORF">CIHG_08064</name>
</gene>
<accession>A0A0J8S1K7</accession>
<dbReference type="EMBL" id="DS017020">
    <property type="protein sequence ID" value="KMU90254.1"/>
    <property type="molecule type" value="Genomic_DNA"/>
</dbReference>
<reference evidence="2" key="1">
    <citation type="journal article" date="2010" name="Genome Res.">
        <title>Population genomic sequencing of Coccidioides fungi reveals recent hybridization and transposon control.</title>
        <authorList>
            <person name="Neafsey D.E."/>
            <person name="Barker B.M."/>
            <person name="Sharpton T.J."/>
            <person name="Stajich J.E."/>
            <person name="Park D.J."/>
            <person name="Whiston E."/>
            <person name="Hung C.-Y."/>
            <person name="McMahan C."/>
            <person name="White J."/>
            <person name="Sykes S."/>
            <person name="Heiman D."/>
            <person name="Young S."/>
            <person name="Zeng Q."/>
            <person name="Abouelleil A."/>
            <person name="Aftuck L."/>
            <person name="Bessette D."/>
            <person name="Brown A."/>
            <person name="FitzGerald M."/>
            <person name="Lui A."/>
            <person name="Macdonald J.P."/>
            <person name="Priest M."/>
            <person name="Orbach M.J."/>
            <person name="Galgiani J.N."/>
            <person name="Kirkland T.N."/>
            <person name="Cole G.T."/>
            <person name="Birren B.W."/>
            <person name="Henn M.R."/>
            <person name="Taylor J.W."/>
            <person name="Rounsley S.D."/>
        </authorList>
    </citation>
    <scope>NUCLEOTIDE SEQUENCE [LARGE SCALE GENOMIC DNA]</scope>
    <source>
        <strain evidence="2">H538.4</strain>
    </source>
</reference>
<sequence>MVNEASNLATSLQGRIVHFITRIAESKVPVDLLVPAKRNFGSSRHGLGALIGWWGDAESRPIPRDRILASKRKIRVKAVLPRLGESDLDGEKGRMEGAPSFPNSLVQLWTTWNRDEYRGGTVAWRRPTTGGGKIMVALRILGRRDNLSQALWSALFWQRSTLIELPDVQTFPDSVPSSPGAQFGQIWVMICLWTRKTLLQMWKAQPGPQECHVAAFSPPPASLAEPYPLSIVYGIWHRLPVSALQPEGHLASIQPGLNPGVEILSFCVLSPTEEELKLCCKPVCQRMNLDDPVHRYHAQSHDSSKDRF</sequence>